<accession>A0A8T1NMI9</accession>
<name>A0A8T1NMI9_CARIL</name>
<reference evidence="1" key="1">
    <citation type="submission" date="2020-12" db="EMBL/GenBank/DDBJ databases">
        <title>WGS assembly of Carya illinoinensis cv. Pawnee.</title>
        <authorList>
            <person name="Platts A."/>
            <person name="Shu S."/>
            <person name="Wright S."/>
            <person name="Barry K."/>
            <person name="Edger P."/>
            <person name="Pires J.C."/>
            <person name="Schmutz J."/>
        </authorList>
    </citation>
    <scope>NUCLEOTIDE SEQUENCE</scope>
    <source>
        <tissue evidence="1">Leaf</tissue>
    </source>
</reference>
<evidence type="ECO:0000313" key="2">
    <source>
        <dbReference type="Proteomes" id="UP000811609"/>
    </source>
</evidence>
<dbReference type="EMBL" id="CM031821">
    <property type="protein sequence ID" value="KAG6631138.1"/>
    <property type="molecule type" value="Genomic_DNA"/>
</dbReference>
<keyword evidence="2" id="KW-1185">Reference proteome</keyword>
<sequence length="54" mass="6294">MGSSYFLWTVVSAPTEKNMLSLLDIIFKVDRLVGHYRPHLRLGVMIFRPICKSR</sequence>
<protein>
    <submittedName>
        <fullName evidence="1">Uncharacterized protein</fullName>
    </submittedName>
</protein>
<dbReference type="Proteomes" id="UP000811609">
    <property type="component" value="Chromosome 13"/>
</dbReference>
<evidence type="ECO:0000313" key="1">
    <source>
        <dbReference type="EMBL" id="KAG6631138.1"/>
    </source>
</evidence>
<organism evidence="1 2">
    <name type="scientific">Carya illinoinensis</name>
    <name type="common">Pecan</name>
    <dbReference type="NCBI Taxonomy" id="32201"/>
    <lineage>
        <taxon>Eukaryota</taxon>
        <taxon>Viridiplantae</taxon>
        <taxon>Streptophyta</taxon>
        <taxon>Embryophyta</taxon>
        <taxon>Tracheophyta</taxon>
        <taxon>Spermatophyta</taxon>
        <taxon>Magnoliopsida</taxon>
        <taxon>eudicotyledons</taxon>
        <taxon>Gunneridae</taxon>
        <taxon>Pentapetalae</taxon>
        <taxon>rosids</taxon>
        <taxon>fabids</taxon>
        <taxon>Fagales</taxon>
        <taxon>Juglandaceae</taxon>
        <taxon>Carya</taxon>
    </lineage>
</organism>
<gene>
    <name evidence="1" type="ORF">CIPAW_13G069600</name>
</gene>
<comment type="caution">
    <text evidence="1">The sequence shown here is derived from an EMBL/GenBank/DDBJ whole genome shotgun (WGS) entry which is preliminary data.</text>
</comment>
<proteinExistence type="predicted"/>
<dbReference type="AlphaFoldDB" id="A0A8T1NMI9"/>